<feature type="signal peptide" evidence="1">
    <location>
        <begin position="1"/>
        <end position="21"/>
    </location>
</feature>
<name>A0A0L9TM47_PHAAN</name>
<gene>
    <name evidence="2" type="ORF">LR48_Vigan01g106200</name>
</gene>
<sequence length="126" mass="13863">MARRRNRTARWMARGLESAICLAIFRVGVFRANGEFAVGEPAHVTGTELLAKSPVRLGCDLATALARWRMPPKVLVTKRRRLSSGQLRPSVPGGATEADGRTRFGGCLWNTLGVVFRKDVAIEDEE</sequence>
<accession>A0A0L9TM47</accession>
<feature type="chain" id="PRO_5005595120" evidence="1">
    <location>
        <begin position="22"/>
        <end position="126"/>
    </location>
</feature>
<proteinExistence type="predicted"/>
<dbReference type="Proteomes" id="UP000053144">
    <property type="component" value="Chromosome 1"/>
</dbReference>
<dbReference type="EMBL" id="CM003371">
    <property type="protein sequence ID" value="KOM31507.1"/>
    <property type="molecule type" value="Genomic_DNA"/>
</dbReference>
<protein>
    <submittedName>
        <fullName evidence="2">Uncharacterized protein</fullName>
    </submittedName>
</protein>
<dbReference type="AlphaFoldDB" id="A0A0L9TM47"/>
<keyword evidence="1" id="KW-0732">Signal</keyword>
<organism evidence="2 3">
    <name type="scientific">Phaseolus angularis</name>
    <name type="common">Azuki bean</name>
    <name type="synonym">Vigna angularis</name>
    <dbReference type="NCBI Taxonomy" id="3914"/>
    <lineage>
        <taxon>Eukaryota</taxon>
        <taxon>Viridiplantae</taxon>
        <taxon>Streptophyta</taxon>
        <taxon>Embryophyta</taxon>
        <taxon>Tracheophyta</taxon>
        <taxon>Spermatophyta</taxon>
        <taxon>Magnoliopsida</taxon>
        <taxon>eudicotyledons</taxon>
        <taxon>Gunneridae</taxon>
        <taxon>Pentapetalae</taxon>
        <taxon>rosids</taxon>
        <taxon>fabids</taxon>
        <taxon>Fabales</taxon>
        <taxon>Fabaceae</taxon>
        <taxon>Papilionoideae</taxon>
        <taxon>50 kb inversion clade</taxon>
        <taxon>NPAAA clade</taxon>
        <taxon>indigoferoid/millettioid clade</taxon>
        <taxon>Phaseoleae</taxon>
        <taxon>Vigna</taxon>
    </lineage>
</organism>
<dbReference type="Gramene" id="KOM31507">
    <property type="protein sequence ID" value="KOM31507"/>
    <property type="gene ID" value="LR48_Vigan01g106200"/>
</dbReference>
<evidence type="ECO:0000313" key="3">
    <source>
        <dbReference type="Proteomes" id="UP000053144"/>
    </source>
</evidence>
<evidence type="ECO:0000256" key="1">
    <source>
        <dbReference type="SAM" id="SignalP"/>
    </source>
</evidence>
<reference evidence="3" key="1">
    <citation type="journal article" date="2015" name="Proc. Natl. Acad. Sci. U.S.A.">
        <title>Genome sequencing of adzuki bean (Vigna angularis) provides insight into high starch and low fat accumulation and domestication.</title>
        <authorList>
            <person name="Yang K."/>
            <person name="Tian Z."/>
            <person name="Chen C."/>
            <person name="Luo L."/>
            <person name="Zhao B."/>
            <person name="Wang Z."/>
            <person name="Yu L."/>
            <person name="Li Y."/>
            <person name="Sun Y."/>
            <person name="Li W."/>
            <person name="Chen Y."/>
            <person name="Li Y."/>
            <person name="Zhang Y."/>
            <person name="Ai D."/>
            <person name="Zhao J."/>
            <person name="Shang C."/>
            <person name="Ma Y."/>
            <person name="Wu B."/>
            <person name="Wang M."/>
            <person name="Gao L."/>
            <person name="Sun D."/>
            <person name="Zhang P."/>
            <person name="Guo F."/>
            <person name="Wang W."/>
            <person name="Li Y."/>
            <person name="Wang J."/>
            <person name="Varshney R.K."/>
            <person name="Wang J."/>
            <person name="Ling H.Q."/>
            <person name="Wan P."/>
        </authorList>
    </citation>
    <scope>NUCLEOTIDE SEQUENCE</scope>
    <source>
        <strain evidence="3">cv. Jingnong 6</strain>
    </source>
</reference>
<evidence type="ECO:0000313" key="2">
    <source>
        <dbReference type="EMBL" id="KOM31507.1"/>
    </source>
</evidence>